<gene>
    <name evidence="3" type="ORF">CYMTET_22527</name>
</gene>
<keyword evidence="4" id="KW-1185">Reference proteome</keyword>
<feature type="compositionally biased region" description="Low complexity" evidence="2">
    <location>
        <begin position="1427"/>
        <end position="1437"/>
    </location>
</feature>
<feature type="region of interest" description="Disordered" evidence="2">
    <location>
        <begin position="1316"/>
        <end position="1354"/>
    </location>
</feature>
<evidence type="ECO:0000313" key="4">
    <source>
        <dbReference type="Proteomes" id="UP001190700"/>
    </source>
</evidence>
<proteinExistence type="predicted"/>
<feature type="coiled-coil region" evidence="1">
    <location>
        <begin position="122"/>
        <end position="177"/>
    </location>
</feature>
<feature type="compositionally biased region" description="Polar residues" evidence="2">
    <location>
        <begin position="1332"/>
        <end position="1346"/>
    </location>
</feature>
<feature type="coiled-coil region" evidence="1">
    <location>
        <begin position="1183"/>
        <end position="1240"/>
    </location>
</feature>
<name>A0AAE0G0B7_9CHLO</name>
<keyword evidence="1" id="KW-0175">Coiled coil</keyword>
<feature type="coiled-coil region" evidence="1">
    <location>
        <begin position="289"/>
        <end position="358"/>
    </location>
</feature>
<feature type="compositionally biased region" description="Pro residues" evidence="2">
    <location>
        <begin position="1438"/>
        <end position="1452"/>
    </location>
</feature>
<feature type="compositionally biased region" description="Low complexity" evidence="2">
    <location>
        <begin position="1453"/>
        <end position="1462"/>
    </location>
</feature>
<dbReference type="EMBL" id="LGRX02011402">
    <property type="protein sequence ID" value="KAK3269003.1"/>
    <property type="molecule type" value="Genomic_DNA"/>
</dbReference>
<feature type="non-terminal residue" evidence="3">
    <location>
        <position position="1481"/>
    </location>
</feature>
<organism evidence="3 4">
    <name type="scientific">Cymbomonas tetramitiformis</name>
    <dbReference type="NCBI Taxonomy" id="36881"/>
    <lineage>
        <taxon>Eukaryota</taxon>
        <taxon>Viridiplantae</taxon>
        <taxon>Chlorophyta</taxon>
        <taxon>Pyramimonadophyceae</taxon>
        <taxon>Pyramimonadales</taxon>
        <taxon>Pyramimonadaceae</taxon>
        <taxon>Cymbomonas</taxon>
    </lineage>
</organism>
<evidence type="ECO:0000313" key="3">
    <source>
        <dbReference type="EMBL" id="KAK3269003.1"/>
    </source>
</evidence>
<evidence type="ECO:0000256" key="2">
    <source>
        <dbReference type="SAM" id="MobiDB-lite"/>
    </source>
</evidence>
<sequence length="1481" mass="164163">MVKCNACKRVHYPAKTLVGRSLDVATASALLKDKLGSTTQQTPWISNGGFCVAIGSNVLLESPEVPPSRGQLDGTWRICNKQYQALSSWKLGRASLSHRAPRHSISASSPPVAPVTRSAVEIEHLKAEIVLLQQEVHDHAADSDDKALKLVESVQHVEALQANISLQLEKLDVCEAQILELNDTLCQQAGDAHTTKRSLSQLQTLIGTQLAHWKGGPAKAVRNASQRIQRLERSVAEWRGKYATSKLVNSDLKVITYLKSKFKGDTWFEQLKQKLNRAETARGTSDQKIKEMKDKIHRLEIEKDSLKNDVATARVDRARGEVYVQNKDQQQCALRSEVVDLTCELNQADADRNEALEELLVTKHEFSTLIKEVRRLEKVEALDTADVTFRDAEVHNQQPALEASIRATTESRVGRGNAFRYTNETISELFHIVDDFSALAGNRIGELFQRILQFWTGWADEKVLQEAPLPKPTQLKVQFQLMGRLKQKSWAGARAEHLMFFGAEADEGSMYRSKLMVVFGTFMPNEGDTPTRLLAGAKRISNTTAASEYRAVSDSFDNLGWSILHWLWFTGDSAASMISAGELAQQAKVRVFAEQLRAPGYSYPSFLPADTLLFFLVNESQPDLLIPLHGPFYNHDACHIPKNGEGKHLMQLGAGCNMASGKLTTFKGELFRFSRLHKPSHECRDIMRQMCKDMDRLYKTIPPEINHRLKITTKLAELFDEFREPLADMLTRFNDAYGGSRWKGDRQPVLDHMKEVMAATHDIRIIAWSKLFSKLHSWAEEVYSATQTNSGFNMCLARRVSHQLVEQMRAFDTDFDVIFQDEIKAILEACEEAEHSGALEYMGEFTIAQLNKGATVEPEDEGDVPGDIQVTAMETWLGADLMEPEESELVVSDIVSGILDSVFAQAESATSSGMETDEVHILASETVESGECVWKHAAAKYLESLAEKVTGATGRKVQPKKGAFQFALANGYALEAQDAVQLLILDFRNGVLANVEYLEERYRFYSELPWRIHSYFDPVTGVRNLLEDFALIQQMGREEFLVNGWFHLGFWEHPKHQPDIQALVANARGVQHSFGLVCIRTPPLKKFGVPGGIANLGPSLVAFFETYLVMSCTENMPCERKVGHAKRIGVGGRISEERTFERLSERRVVLDDHMRKEIGGELYTKRRADSKVLDSDGHYQALLDREQDIKDAAMEEAQVAEGKAQDAAMEKEEAQHAAAVKEMEARKKQLLSRKKEMVKAMDKEKCFEVLWAFGIRDIVSGRGGTKVGELRERLLAFINDDLVISPPGMEAPMSARVSPELDSSVVMDVNMSEATASATAQATAPDDDDCNQRQAPTSRSQGPSQTRKQKQALKRMDKTACYDALILRGVADIVSGHNGTKVGVLRERLLAFMDDDGNMSSAPGLHAHAAEMPPSATVPAQPPPASVPSDAPAQAVAMPPPAAVPAQPPPASVPSDAPAQAAEMPPSATVPAQPPLASVPS</sequence>
<feature type="region of interest" description="Disordered" evidence="2">
    <location>
        <begin position="1402"/>
        <end position="1481"/>
    </location>
</feature>
<protein>
    <submittedName>
        <fullName evidence="3">Uncharacterized protein</fullName>
    </submittedName>
</protein>
<accession>A0AAE0G0B7</accession>
<dbReference type="Proteomes" id="UP001190700">
    <property type="component" value="Unassembled WGS sequence"/>
</dbReference>
<reference evidence="3 4" key="1">
    <citation type="journal article" date="2015" name="Genome Biol. Evol.">
        <title>Comparative Genomics of a Bacterivorous Green Alga Reveals Evolutionary Causalities and Consequences of Phago-Mixotrophic Mode of Nutrition.</title>
        <authorList>
            <person name="Burns J.A."/>
            <person name="Paasch A."/>
            <person name="Narechania A."/>
            <person name="Kim E."/>
        </authorList>
    </citation>
    <scope>NUCLEOTIDE SEQUENCE [LARGE SCALE GENOMIC DNA]</scope>
    <source>
        <strain evidence="3 4">PLY_AMNH</strain>
    </source>
</reference>
<evidence type="ECO:0000256" key="1">
    <source>
        <dbReference type="SAM" id="Coils"/>
    </source>
</evidence>
<comment type="caution">
    <text evidence="3">The sequence shown here is derived from an EMBL/GenBank/DDBJ whole genome shotgun (WGS) entry which is preliminary data.</text>
</comment>